<protein>
    <submittedName>
        <fullName evidence="1">(rape) hypothetical protein</fullName>
    </submittedName>
</protein>
<sequence length="122" mass="13592">LLLQLCQPVQDSLILSNGLIHPTKAKGSRSNNELTWELTAPWTGAKIQVPVKFMTGDLDMVYTTPGVKEYIHGGGFAADVPNLQEVVVIEDAGHFVNQEKPHEVTAHINDFFTKLQDNYRSF</sequence>
<dbReference type="PANTHER" id="PTHR43329">
    <property type="entry name" value="EPOXIDE HYDROLASE"/>
    <property type="match status" value="1"/>
</dbReference>
<evidence type="ECO:0000313" key="1">
    <source>
        <dbReference type="EMBL" id="CAF1945211.1"/>
    </source>
</evidence>
<dbReference type="Gene3D" id="3.40.50.1820">
    <property type="entry name" value="alpha/beta hydrolase"/>
    <property type="match status" value="1"/>
</dbReference>
<dbReference type="SUPFAM" id="SSF53474">
    <property type="entry name" value="alpha/beta-Hydrolases"/>
    <property type="match status" value="1"/>
</dbReference>
<dbReference type="AlphaFoldDB" id="A0A816LBY2"/>
<dbReference type="InterPro" id="IPR029058">
    <property type="entry name" value="AB_hydrolase_fold"/>
</dbReference>
<name>A0A816LBY2_BRANA</name>
<proteinExistence type="predicted"/>
<accession>A0A816LBY2</accession>
<dbReference type="EMBL" id="HG994371">
    <property type="protein sequence ID" value="CAF1945211.1"/>
    <property type="molecule type" value="Genomic_DNA"/>
</dbReference>
<dbReference type="Proteomes" id="UP001295469">
    <property type="component" value="Chromosome C07"/>
</dbReference>
<gene>
    <name evidence="1" type="ORF">DARMORV10_C07P01400.1</name>
</gene>
<organism evidence="1">
    <name type="scientific">Brassica napus</name>
    <name type="common">Rape</name>
    <dbReference type="NCBI Taxonomy" id="3708"/>
    <lineage>
        <taxon>Eukaryota</taxon>
        <taxon>Viridiplantae</taxon>
        <taxon>Streptophyta</taxon>
        <taxon>Embryophyta</taxon>
        <taxon>Tracheophyta</taxon>
        <taxon>Spermatophyta</taxon>
        <taxon>Magnoliopsida</taxon>
        <taxon>eudicotyledons</taxon>
        <taxon>Gunneridae</taxon>
        <taxon>Pentapetalae</taxon>
        <taxon>rosids</taxon>
        <taxon>malvids</taxon>
        <taxon>Brassicales</taxon>
        <taxon>Brassicaceae</taxon>
        <taxon>Brassiceae</taxon>
        <taxon>Brassica</taxon>
    </lineage>
</organism>
<reference evidence="1" key="1">
    <citation type="submission" date="2021-01" db="EMBL/GenBank/DDBJ databases">
        <authorList>
            <consortium name="Genoscope - CEA"/>
            <person name="William W."/>
        </authorList>
    </citation>
    <scope>NUCLEOTIDE SEQUENCE</scope>
</reference>
<feature type="non-terminal residue" evidence="1">
    <location>
        <position position="122"/>
    </location>
</feature>